<gene>
    <name evidence="1" type="ORF">ENS59_04375</name>
</gene>
<dbReference type="GO" id="GO:0016740">
    <property type="term" value="F:transferase activity"/>
    <property type="evidence" value="ECO:0007669"/>
    <property type="project" value="UniProtKB-KW"/>
</dbReference>
<sequence>MKLEDLKVTARLAHLGLSEEDLGSALPAFEQMLDYFAVMQTADGSMAGTTGTADIEAVHSDLVLSVHQCNNNPLTNSANFNSPNNLGNHNDNPLANNTLLNQAGERNGNFIVVPNVL</sequence>
<keyword evidence="1" id="KW-0808">Transferase</keyword>
<dbReference type="AlphaFoldDB" id="A0A7C3E842"/>
<evidence type="ECO:0000313" key="1">
    <source>
        <dbReference type="EMBL" id="HFH28733.1"/>
    </source>
</evidence>
<proteinExistence type="predicted"/>
<dbReference type="Gene3D" id="1.10.20.60">
    <property type="entry name" value="Glu-tRNAGln amidotransferase C subunit, N-terminal domain"/>
    <property type="match status" value="1"/>
</dbReference>
<comment type="caution">
    <text evidence="1">The sequence shown here is derived from an EMBL/GenBank/DDBJ whole genome shotgun (WGS) entry which is preliminary data.</text>
</comment>
<protein>
    <submittedName>
        <fullName evidence="1">Aspartyl/glutamyl-tRNA amidotransferase subunit C</fullName>
    </submittedName>
</protein>
<accession>A0A7C3E842</accession>
<name>A0A7C3E842_9SPIR</name>
<organism evidence="1">
    <name type="scientific">Gracilinema caldarium</name>
    <dbReference type="NCBI Taxonomy" id="215591"/>
    <lineage>
        <taxon>Bacteria</taxon>
        <taxon>Pseudomonadati</taxon>
        <taxon>Spirochaetota</taxon>
        <taxon>Spirochaetia</taxon>
        <taxon>Spirochaetales</taxon>
        <taxon>Breznakiellaceae</taxon>
        <taxon>Gracilinema</taxon>
    </lineage>
</organism>
<reference evidence="1" key="1">
    <citation type="journal article" date="2020" name="mSystems">
        <title>Genome- and Community-Level Interaction Insights into Carbon Utilization and Element Cycling Functions of Hydrothermarchaeota in Hydrothermal Sediment.</title>
        <authorList>
            <person name="Zhou Z."/>
            <person name="Liu Y."/>
            <person name="Xu W."/>
            <person name="Pan J."/>
            <person name="Luo Z.H."/>
            <person name="Li M."/>
        </authorList>
    </citation>
    <scope>NUCLEOTIDE SEQUENCE [LARGE SCALE GENOMIC DNA]</scope>
    <source>
        <strain evidence="1">SpSt-503</strain>
    </source>
</reference>
<dbReference type="EMBL" id="DSVL01000133">
    <property type="protein sequence ID" value="HFH28733.1"/>
    <property type="molecule type" value="Genomic_DNA"/>
</dbReference>